<keyword evidence="2" id="KW-0472">Membrane</keyword>
<keyword evidence="2" id="KW-0812">Transmembrane</keyword>
<accession>M1CN54</accession>
<evidence type="ECO:0000256" key="1">
    <source>
        <dbReference type="SAM" id="MobiDB-lite"/>
    </source>
</evidence>
<name>M1CN54_SOLTU</name>
<reference evidence="3" key="2">
    <citation type="submission" date="2015-06" db="UniProtKB">
        <authorList>
            <consortium name="EnsemblPlants"/>
        </authorList>
    </citation>
    <scope>IDENTIFICATION</scope>
    <source>
        <strain evidence="3">DM1-3 516 R44</strain>
    </source>
</reference>
<feature type="transmembrane region" description="Helical" evidence="2">
    <location>
        <begin position="6"/>
        <end position="26"/>
    </location>
</feature>
<dbReference type="HOGENOM" id="CLU_3000240_0_0_1"/>
<sequence length="57" mass="6108">MVLLHEHLITYEVVVLCAAIAGVAAYNNHKLKKGTSQASSDESEPTVPLIQSSNSNK</sequence>
<keyword evidence="2" id="KW-1133">Transmembrane helix</keyword>
<reference evidence="4" key="1">
    <citation type="journal article" date="2011" name="Nature">
        <title>Genome sequence and analysis of the tuber crop potato.</title>
        <authorList>
            <consortium name="The Potato Genome Sequencing Consortium"/>
        </authorList>
    </citation>
    <scope>NUCLEOTIDE SEQUENCE [LARGE SCALE GENOMIC DNA]</scope>
    <source>
        <strain evidence="4">cv. DM1-3 516 R44</strain>
    </source>
</reference>
<feature type="region of interest" description="Disordered" evidence="1">
    <location>
        <begin position="32"/>
        <end position="57"/>
    </location>
</feature>
<evidence type="ECO:0000313" key="3">
    <source>
        <dbReference type="EnsemblPlants" id="PGSC0003DMT400071054"/>
    </source>
</evidence>
<dbReference type="Proteomes" id="UP000011115">
    <property type="component" value="Unassembled WGS sequence"/>
</dbReference>
<evidence type="ECO:0000256" key="2">
    <source>
        <dbReference type="SAM" id="Phobius"/>
    </source>
</evidence>
<proteinExistence type="predicted"/>
<dbReference type="Gramene" id="PGSC0003DMT400071054">
    <property type="protein sequence ID" value="PGSC0003DMT400071054"/>
    <property type="gene ID" value="PGSC0003DMG400027634"/>
</dbReference>
<dbReference type="AlphaFoldDB" id="M1CN54"/>
<evidence type="ECO:0000313" key="4">
    <source>
        <dbReference type="Proteomes" id="UP000011115"/>
    </source>
</evidence>
<protein>
    <submittedName>
        <fullName evidence="3">Organic anion transmembrane transporter</fullName>
    </submittedName>
</protein>
<dbReference type="EnsemblPlants" id="PGSC0003DMT400071054">
    <property type="protein sequence ID" value="PGSC0003DMT400071054"/>
    <property type="gene ID" value="PGSC0003DMG400027634"/>
</dbReference>
<keyword evidence="4" id="KW-1185">Reference proteome</keyword>
<organism evidence="3 4">
    <name type="scientific">Solanum tuberosum</name>
    <name type="common">Potato</name>
    <dbReference type="NCBI Taxonomy" id="4113"/>
    <lineage>
        <taxon>Eukaryota</taxon>
        <taxon>Viridiplantae</taxon>
        <taxon>Streptophyta</taxon>
        <taxon>Embryophyta</taxon>
        <taxon>Tracheophyta</taxon>
        <taxon>Spermatophyta</taxon>
        <taxon>Magnoliopsida</taxon>
        <taxon>eudicotyledons</taxon>
        <taxon>Gunneridae</taxon>
        <taxon>Pentapetalae</taxon>
        <taxon>asterids</taxon>
        <taxon>lamiids</taxon>
        <taxon>Solanales</taxon>
        <taxon>Solanaceae</taxon>
        <taxon>Solanoideae</taxon>
        <taxon>Solaneae</taxon>
        <taxon>Solanum</taxon>
    </lineage>
</organism>
<dbReference type="ExpressionAtlas" id="M1CN54">
    <property type="expression patterns" value="baseline and differential"/>
</dbReference>